<name>A0A4R5AMQ9_9ACTN</name>
<evidence type="ECO:0000313" key="2">
    <source>
        <dbReference type="EMBL" id="TDD72980.1"/>
    </source>
</evidence>
<evidence type="ECO:0000313" key="3">
    <source>
        <dbReference type="Proteomes" id="UP000295217"/>
    </source>
</evidence>
<dbReference type="AlphaFoldDB" id="A0A4R5AMQ9"/>
<protein>
    <submittedName>
        <fullName evidence="2">Uncharacterized protein</fullName>
    </submittedName>
</protein>
<organism evidence="2 3">
    <name type="scientific">Jiangella aurantiaca</name>
    <dbReference type="NCBI Taxonomy" id="2530373"/>
    <lineage>
        <taxon>Bacteria</taxon>
        <taxon>Bacillati</taxon>
        <taxon>Actinomycetota</taxon>
        <taxon>Actinomycetes</taxon>
        <taxon>Jiangellales</taxon>
        <taxon>Jiangellaceae</taxon>
        <taxon>Jiangella</taxon>
    </lineage>
</organism>
<gene>
    <name evidence="2" type="ORF">E1262_00345</name>
</gene>
<dbReference type="EMBL" id="SMLB01000001">
    <property type="protein sequence ID" value="TDD72980.1"/>
    <property type="molecule type" value="Genomic_DNA"/>
</dbReference>
<evidence type="ECO:0000256" key="1">
    <source>
        <dbReference type="SAM" id="MobiDB-lite"/>
    </source>
</evidence>
<dbReference type="RefSeq" id="WP_132101055.1">
    <property type="nucleotide sequence ID" value="NZ_SMLB01000001.1"/>
</dbReference>
<feature type="region of interest" description="Disordered" evidence="1">
    <location>
        <begin position="77"/>
        <end position="101"/>
    </location>
</feature>
<accession>A0A4R5AMQ9</accession>
<dbReference type="OrthoDB" id="5191096at2"/>
<feature type="compositionally biased region" description="Pro residues" evidence="1">
    <location>
        <begin position="83"/>
        <end position="100"/>
    </location>
</feature>
<keyword evidence="3" id="KW-1185">Reference proteome</keyword>
<dbReference type="Proteomes" id="UP000295217">
    <property type="component" value="Unassembled WGS sequence"/>
</dbReference>
<comment type="caution">
    <text evidence="2">The sequence shown here is derived from an EMBL/GenBank/DDBJ whole genome shotgun (WGS) entry which is preliminary data.</text>
</comment>
<sequence>MKVTLLGTGKLGHAQLATVAKDLQRDDLELTLISWQAPLDPVDDVVPHVIVLNGRAPAAGAPVAPAPAAPAAEVPAAEVPAAAPTPPAPTPPAPAPPTPARPVSRLRKVVRQVKAGRLAAQYWSQLRSRPDALAAATGADLVVVLDSRAIRAGWQLARRPSAPRVLNGAAAAGRDLAARGAIIRISGASPRL</sequence>
<reference evidence="2 3" key="1">
    <citation type="submission" date="2019-02" db="EMBL/GenBank/DDBJ databases">
        <title>Draft genome sequences of novel Actinobacteria.</title>
        <authorList>
            <person name="Sahin N."/>
            <person name="Ay H."/>
            <person name="Saygin H."/>
        </authorList>
    </citation>
    <scope>NUCLEOTIDE SEQUENCE [LARGE SCALE GENOMIC DNA]</scope>
    <source>
        <strain evidence="2 3">8K307</strain>
    </source>
</reference>
<proteinExistence type="predicted"/>